<organism evidence="1 2">
    <name type="scientific">Rubinisphaera brasiliensis (strain ATCC 49424 / DSM 5305 / JCM 21570 / IAM 15109 / NBRC 103401 / IFAM 1448)</name>
    <name type="common">Planctomyces brasiliensis</name>
    <dbReference type="NCBI Taxonomy" id="756272"/>
    <lineage>
        <taxon>Bacteria</taxon>
        <taxon>Pseudomonadati</taxon>
        <taxon>Planctomycetota</taxon>
        <taxon>Planctomycetia</taxon>
        <taxon>Planctomycetales</taxon>
        <taxon>Planctomycetaceae</taxon>
        <taxon>Rubinisphaera</taxon>
    </lineage>
</organism>
<reference evidence="2" key="1">
    <citation type="submission" date="2011-02" db="EMBL/GenBank/DDBJ databases">
        <title>The complete genome of Planctomyces brasiliensis DSM 5305.</title>
        <authorList>
            <person name="Lucas S."/>
            <person name="Copeland A."/>
            <person name="Lapidus A."/>
            <person name="Bruce D."/>
            <person name="Goodwin L."/>
            <person name="Pitluck S."/>
            <person name="Kyrpides N."/>
            <person name="Mavromatis K."/>
            <person name="Pagani I."/>
            <person name="Ivanova N."/>
            <person name="Ovchinnikova G."/>
            <person name="Lu M."/>
            <person name="Detter J.C."/>
            <person name="Han C."/>
            <person name="Land M."/>
            <person name="Hauser L."/>
            <person name="Markowitz V."/>
            <person name="Cheng J.-F."/>
            <person name="Hugenholtz P."/>
            <person name="Woyke T."/>
            <person name="Wu D."/>
            <person name="Tindall B."/>
            <person name="Pomrenke H.G."/>
            <person name="Brambilla E."/>
            <person name="Klenk H.-P."/>
            <person name="Eisen J.A."/>
        </authorList>
    </citation>
    <scope>NUCLEOTIDE SEQUENCE [LARGE SCALE GENOMIC DNA]</scope>
    <source>
        <strain evidence="2">ATCC 49424 / DSM 5305 / JCM 21570 / NBRC 103401 / IFAM 1448</strain>
    </source>
</reference>
<evidence type="ECO:0000313" key="2">
    <source>
        <dbReference type="Proteomes" id="UP000006860"/>
    </source>
</evidence>
<name>F0SQQ0_RUBBR</name>
<sequence length="280" mass="30746">MIICPCNPIEEISSGGGRAGGAAVVSVDTREGGASLGGNAVVSVSGQVWDDFHFVLPLDESGSGVEDEYQDRTRHNLHGTGGEGENSPTLDLGVFCLPCQYFTGRDYISIPEDNLDASDGFTVSMWVKMERKFEERAFYTRGGVADDWNFTLGQSYLNHIWARIRLAGDDDEIVTHYAFSDILELDRWHHISATWTPTESLVVTVNGMSQATTETPEALTVASNGGGYLGRKQAMSLTGWLQELRLQPVREEAWLQSEYANFCDGGFIKIGDEEEAVFAQ</sequence>
<dbReference type="InterPro" id="IPR013320">
    <property type="entry name" value="ConA-like_dom_sf"/>
</dbReference>
<keyword evidence="2" id="KW-1185">Reference proteome</keyword>
<dbReference type="SUPFAM" id="SSF49899">
    <property type="entry name" value="Concanavalin A-like lectins/glucanases"/>
    <property type="match status" value="1"/>
</dbReference>
<dbReference type="KEGG" id="pbs:Plabr_1469"/>
<dbReference type="Pfam" id="PF13385">
    <property type="entry name" value="Laminin_G_3"/>
    <property type="match status" value="1"/>
</dbReference>
<protein>
    <recommendedName>
        <fullName evidence="3">LamG-like jellyroll fold domain-containing protein</fullName>
    </recommendedName>
</protein>
<dbReference type="Proteomes" id="UP000006860">
    <property type="component" value="Chromosome"/>
</dbReference>
<dbReference type="OrthoDB" id="226631at2"/>
<gene>
    <name evidence="1" type="ordered locus">Plabr_1469</name>
</gene>
<dbReference type="Gene3D" id="2.60.120.200">
    <property type="match status" value="1"/>
</dbReference>
<dbReference type="RefSeq" id="WP_013627808.1">
    <property type="nucleotide sequence ID" value="NC_015174.1"/>
</dbReference>
<proteinExistence type="predicted"/>
<evidence type="ECO:0008006" key="3">
    <source>
        <dbReference type="Google" id="ProtNLM"/>
    </source>
</evidence>
<dbReference type="STRING" id="756272.Plabr_1469"/>
<accession>F0SQQ0</accession>
<dbReference type="HOGENOM" id="CLU_993527_0_0_0"/>
<evidence type="ECO:0000313" key="1">
    <source>
        <dbReference type="EMBL" id="ADY59080.1"/>
    </source>
</evidence>
<dbReference type="AlphaFoldDB" id="F0SQQ0"/>
<dbReference type="EMBL" id="CP002546">
    <property type="protein sequence ID" value="ADY59080.1"/>
    <property type="molecule type" value="Genomic_DNA"/>
</dbReference>